<sequence length="56" mass="6614">MQTPRTKNYHKLEGDNKSGDNRYNFKKTVQVPVNFLGTEYLDRVVPLTEQFLLQKI</sequence>
<feature type="compositionally biased region" description="Basic and acidic residues" evidence="1">
    <location>
        <begin position="10"/>
        <end position="20"/>
    </location>
</feature>
<protein>
    <submittedName>
        <fullName evidence="2">Uncharacterized protein</fullName>
    </submittedName>
</protein>
<feature type="region of interest" description="Disordered" evidence="1">
    <location>
        <begin position="1"/>
        <end position="23"/>
    </location>
</feature>
<gene>
    <name evidence="2" type="ORF">S01H1_74011</name>
</gene>
<accession>X0WR85</accession>
<name>X0WR85_9ZZZZ</name>
<dbReference type="AlphaFoldDB" id="X0WR85"/>
<proteinExistence type="predicted"/>
<evidence type="ECO:0000256" key="1">
    <source>
        <dbReference type="SAM" id="MobiDB-lite"/>
    </source>
</evidence>
<reference evidence="2" key="1">
    <citation type="journal article" date="2014" name="Front. Microbiol.">
        <title>High frequency of phylogenetically diverse reductive dehalogenase-homologous genes in deep subseafloor sedimentary metagenomes.</title>
        <authorList>
            <person name="Kawai M."/>
            <person name="Futagami T."/>
            <person name="Toyoda A."/>
            <person name="Takaki Y."/>
            <person name="Nishi S."/>
            <person name="Hori S."/>
            <person name="Arai W."/>
            <person name="Tsubouchi T."/>
            <person name="Morono Y."/>
            <person name="Uchiyama I."/>
            <person name="Ito T."/>
            <person name="Fujiyama A."/>
            <person name="Inagaki F."/>
            <person name="Takami H."/>
        </authorList>
    </citation>
    <scope>NUCLEOTIDE SEQUENCE</scope>
    <source>
        <strain evidence="2">Expedition CK06-06</strain>
    </source>
</reference>
<comment type="caution">
    <text evidence="2">The sequence shown here is derived from an EMBL/GenBank/DDBJ whole genome shotgun (WGS) entry which is preliminary data.</text>
</comment>
<organism evidence="2">
    <name type="scientific">marine sediment metagenome</name>
    <dbReference type="NCBI Taxonomy" id="412755"/>
    <lineage>
        <taxon>unclassified sequences</taxon>
        <taxon>metagenomes</taxon>
        <taxon>ecological metagenomes</taxon>
    </lineage>
</organism>
<evidence type="ECO:0000313" key="2">
    <source>
        <dbReference type="EMBL" id="GAG33444.1"/>
    </source>
</evidence>
<dbReference type="EMBL" id="BARS01049480">
    <property type="protein sequence ID" value="GAG33444.1"/>
    <property type="molecule type" value="Genomic_DNA"/>
</dbReference>